<dbReference type="InterPro" id="IPR030802">
    <property type="entry name" value="Permease_MalE"/>
</dbReference>
<name>A0A062XZ32_9BACT</name>
<sequence length="262" mass="28291">MVQLFAALPDRLYDLTWRRVRYLGGATLLARDTVVRMFTPPFPLAEIVRQMELLAVHSTTLTAVIALFTGMVLALQSTFALEEFGAKLYMGEVVAISLVRELGPVLTALMVGGRVGAGIAAELGSMTVTEQVEAMRSLGADPIRKLVVPRMWALLVGLPLLTVLADVVGIIGGMFISVWEVGLGPAFYFRHALRLLDYGDFFSGFGKSFFFAFDIGLIACFNGFRAEGGANGVGQVTTETVVAIAISVLALDFFLTKLFLAL</sequence>
<dbReference type="InterPro" id="IPR003453">
    <property type="entry name" value="ABC_MlaE_roteobac"/>
</dbReference>
<dbReference type="NCBIfam" id="TIGR00056">
    <property type="entry name" value="MlaE family lipid ABC transporter permease subunit"/>
    <property type="match status" value="1"/>
</dbReference>
<dbReference type="Proteomes" id="UP000027284">
    <property type="component" value="Unassembled WGS sequence"/>
</dbReference>
<accession>A0A062XZ32</accession>
<evidence type="ECO:0000256" key="1">
    <source>
        <dbReference type="ARBA" id="ARBA00004141"/>
    </source>
</evidence>
<feature type="transmembrane region" description="Helical" evidence="7">
    <location>
        <begin position="236"/>
        <end position="260"/>
    </location>
</feature>
<keyword evidence="4 7" id="KW-0812">Transmembrane</keyword>
<feature type="transmembrane region" description="Helical" evidence="7">
    <location>
        <begin position="61"/>
        <end position="81"/>
    </location>
</feature>
<dbReference type="GO" id="GO:0043190">
    <property type="term" value="C:ATP-binding cassette (ABC) transporter complex"/>
    <property type="evidence" value="ECO:0007669"/>
    <property type="project" value="InterPro"/>
</dbReference>
<dbReference type="PANTHER" id="PTHR30188">
    <property type="entry name" value="ABC TRANSPORTER PERMEASE PROTEIN-RELATED"/>
    <property type="match status" value="1"/>
</dbReference>
<feature type="transmembrane region" description="Helical" evidence="7">
    <location>
        <begin position="152"/>
        <end position="181"/>
    </location>
</feature>
<dbReference type="AlphaFoldDB" id="A0A062XZ32"/>
<dbReference type="OrthoDB" id="9810518at2"/>
<evidence type="ECO:0000256" key="6">
    <source>
        <dbReference type="ARBA" id="ARBA00023136"/>
    </source>
</evidence>
<evidence type="ECO:0000256" key="3">
    <source>
        <dbReference type="ARBA" id="ARBA00022448"/>
    </source>
</evidence>
<comment type="caution">
    <text evidence="8">The sequence shown here is derived from an EMBL/GenBank/DDBJ whole genome shotgun (WGS) entry which is preliminary data.</text>
</comment>
<dbReference type="EMBL" id="JMFG01000005">
    <property type="protein sequence ID" value="KDA54704.1"/>
    <property type="molecule type" value="Genomic_DNA"/>
</dbReference>
<proteinExistence type="inferred from homology"/>
<evidence type="ECO:0000256" key="2">
    <source>
        <dbReference type="ARBA" id="ARBA00007556"/>
    </source>
</evidence>
<dbReference type="PANTHER" id="PTHR30188:SF4">
    <property type="entry name" value="PROTEIN TRIGALACTOSYLDIACYLGLYCEROL 1, CHLOROPLASTIC"/>
    <property type="match status" value="1"/>
</dbReference>
<evidence type="ECO:0000313" key="9">
    <source>
        <dbReference type="Proteomes" id="UP000027284"/>
    </source>
</evidence>
<evidence type="ECO:0000256" key="4">
    <source>
        <dbReference type="ARBA" id="ARBA00022692"/>
    </source>
</evidence>
<comment type="caution">
    <text evidence="7">Lacks conserved residue(s) required for the propagation of feature annotation.</text>
</comment>
<keyword evidence="9" id="KW-1185">Reference proteome</keyword>
<evidence type="ECO:0000256" key="5">
    <source>
        <dbReference type="ARBA" id="ARBA00022989"/>
    </source>
</evidence>
<comment type="similarity">
    <text evidence="2 7">Belongs to the MlaE permease family.</text>
</comment>
<comment type="subcellular location">
    <subcellularLocation>
        <location evidence="1">Membrane</location>
        <topology evidence="1">Multi-pass membrane protein</topology>
    </subcellularLocation>
</comment>
<keyword evidence="3" id="KW-0813">Transport</keyword>
<keyword evidence="6 7" id="KW-0472">Membrane</keyword>
<keyword evidence="5 7" id="KW-1133">Transmembrane helix</keyword>
<feature type="transmembrane region" description="Helical" evidence="7">
    <location>
        <begin position="201"/>
        <end position="224"/>
    </location>
</feature>
<evidence type="ECO:0008006" key="10">
    <source>
        <dbReference type="Google" id="ProtNLM"/>
    </source>
</evidence>
<reference evidence="8 9" key="1">
    <citation type="submission" date="2014-04" db="EMBL/GenBank/DDBJ databases">
        <title>The Genome Sequence of Thermoanaerobaculum aquaticum MP-01, The First Cultivated Group 23 Acidobacterium.</title>
        <authorList>
            <person name="Stamps B.W."/>
            <person name="Losey N.A."/>
            <person name="Lawson P.A."/>
            <person name="Stevenson B.S."/>
        </authorList>
    </citation>
    <scope>NUCLEOTIDE SEQUENCE [LARGE SCALE GENOMIC DNA]</scope>
    <source>
        <strain evidence="8 9">MP-01</strain>
    </source>
</reference>
<dbReference type="GO" id="GO:0005548">
    <property type="term" value="F:phospholipid transporter activity"/>
    <property type="evidence" value="ECO:0007669"/>
    <property type="project" value="TreeGrafter"/>
</dbReference>
<evidence type="ECO:0000313" key="8">
    <source>
        <dbReference type="EMBL" id="KDA54704.1"/>
    </source>
</evidence>
<protein>
    <recommendedName>
        <fullName evidence="10">ABC transporter permease</fullName>
    </recommendedName>
</protein>
<gene>
    <name evidence="8" type="ORF">EG19_09785</name>
</gene>
<dbReference type="Pfam" id="PF02405">
    <property type="entry name" value="MlaE"/>
    <property type="match status" value="1"/>
</dbReference>
<evidence type="ECO:0000256" key="7">
    <source>
        <dbReference type="RuleBase" id="RU362044"/>
    </source>
</evidence>
<organism evidence="8 9">
    <name type="scientific">Thermoanaerobaculum aquaticum</name>
    <dbReference type="NCBI Taxonomy" id="1312852"/>
    <lineage>
        <taxon>Bacteria</taxon>
        <taxon>Pseudomonadati</taxon>
        <taxon>Acidobacteriota</taxon>
        <taxon>Thermoanaerobaculia</taxon>
        <taxon>Thermoanaerobaculales</taxon>
        <taxon>Thermoanaerobaculaceae</taxon>
        <taxon>Thermoanaerobaculum</taxon>
    </lineage>
</organism>
<dbReference type="STRING" id="1312852.EG19_09785"/>